<reference evidence="2 3" key="1">
    <citation type="submission" date="2016-10" db="EMBL/GenBank/DDBJ databases">
        <authorList>
            <person name="Cai Z."/>
        </authorList>
    </citation>
    <scope>NUCLEOTIDE SEQUENCE [LARGE SCALE GENOMIC DNA]</scope>
</reference>
<evidence type="ECO:0000313" key="2">
    <source>
        <dbReference type="EMBL" id="SZX64241.1"/>
    </source>
</evidence>
<evidence type="ECO:0000256" key="1">
    <source>
        <dbReference type="SAM" id="MobiDB-lite"/>
    </source>
</evidence>
<organism evidence="2 3">
    <name type="scientific">Tetradesmus obliquus</name>
    <name type="common">Green alga</name>
    <name type="synonym">Acutodesmus obliquus</name>
    <dbReference type="NCBI Taxonomy" id="3088"/>
    <lineage>
        <taxon>Eukaryota</taxon>
        <taxon>Viridiplantae</taxon>
        <taxon>Chlorophyta</taxon>
        <taxon>core chlorophytes</taxon>
        <taxon>Chlorophyceae</taxon>
        <taxon>CS clade</taxon>
        <taxon>Sphaeropleales</taxon>
        <taxon>Scenedesmaceae</taxon>
        <taxon>Tetradesmus</taxon>
    </lineage>
</organism>
<dbReference type="AlphaFoldDB" id="A0A383VGB7"/>
<dbReference type="Proteomes" id="UP000256970">
    <property type="component" value="Unassembled WGS sequence"/>
</dbReference>
<protein>
    <submittedName>
        <fullName evidence="2">Uncharacterized protein</fullName>
    </submittedName>
</protein>
<proteinExistence type="predicted"/>
<accession>A0A383VGB7</accession>
<feature type="region of interest" description="Disordered" evidence="1">
    <location>
        <begin position="56"/>
        <end position="88"/>
    </location>
</feature>
<evidence type="ECO:0000313" key="3">
    <source>
        <dbReference type="Proteomes" id="UP000256970"/>
    </source>
</evidence>
<name>A0A383VGB7_TETOB</name>
<keyword evidence="3" id="KW-1185">Reference proteome</keyword>
<gene>
    <name evidence="2" type="ORF">BQ4739_LOCUS4758</name>
</gene>
<sequence length="148" mass="15778">MLCQISRRSSCVGSPRSQRLKQTTVTGAVQPTRRQFGAQLLTIGVGLLSSAGASLAAEKDSAGTSSSSSSSSSTAQAPSSISIAPINSSAKSYMDMRDDAMEYQCTGGMFDCDGDRRDFAHKQWMDWLESGGTPKRIRDGKPEGPRSF</sequence>
<dbReference type="EMBL" id="FNXT01000382">
    <property type="protein sequence ID" value="SZX64241.1"/>
    <property type="molecule type" value="Genomic_DNA"/>
</dbReference>